<dbReference type="GO" id="GO:0004930">
    <property type="term" value="F:G protein-coupled receptor activity"/>
    <property type="evidence" value="ECO:0007669"/>
    <property type="project" value="UniProtKB-KW"/>
</dbReference>
<dbReference type="AlphaFoldDB" id="A0A3M7PF51"/>
<feature type="transmembrane region" description="Helical" evidence="9">
    <location>
        <begin position="87"/>
        <end position="107"/>
    </location>
</feature>
<evidence type="ECO:0000259" key="10">
    <source>
        <dbReference type="PROSITE" id="PS50262"/>
    </source>
</evidence>
<feature type="domain" description="G-protein coupled receptors family 1 profile" evidence="10">
    <location>
        <begin position="21"/>
        <end position="145"/>
    </location>
</feature>
<organism evidence="11 12">
    <name type="scientific">Brachionus plicatilis</name>
    <name type="common">Marine rotifer</name>
    <name type="synonym">Brachionus muelleri</name>
    <dbReference type="NCBI Taxonomy" id="10195"/>
    <lineage>
        <taxon>Eukaryota</taxon>
        <taxon>Metazoa</taxon>
        <taxon>Spiralia</taxon>
        <taxon>Gnathifera</taxon>
        <taxon>Rotifera</taxon>
        <taxon>Eurotatoria</taxon>
        <taxon>Monogononta</taxon>
        <taxon>Pseudotrocha</taxon>
        <taxon>Ploima</taxon>
        <taxon>Brachionidae</taxon>
        <taxon>Brachionus</taxon>
    </lineage>
</organism>
<comment type="subcellular location">
    <subcellularLocation>
        <location evidence="1">Membrane</location>
        <topology evidence="1">Multi-pass membrane protein</topology>
    </subcellularLocation>
</comment>
<dbReference type="PROSITE" id="PS00237">
    <property type="entry name" value="G_PROTEIN_RECEP_F1_1"/>
    <property type="match status" value="1"/>
</dbReference>
<feature type="transmembrane region" description="Helical" evidence="9">
    <location>
        <begin position="232"/>
        <end position="252"/>
    </location>
</feature>
<evidence type="ECO:0000256" key="4">
    <source>
        <dbReference type="ARBA" id="ARBA00023040"/>
    </source>
</evidence>
<keyword evidence="5 9" id="KW-0472">Membrane</keyword>
<feature type="transmembrane region" description="Helical" evidence="9">
    <location>
        <begin position="43"/>
        <end position="67"/>
    </location>
</feature>
<dbReference type="Proteomes" id="UP000276133">
    <property type="component" value="Unassembled WGS sequence"/>
</dbReference>
<dbReference type="PROSITE" id="PS50262">
    <property type="entry name" value="G_PROTEIN_RECEP_F1_2"/>
    <property type="match status" value="1"/>
</dbReference>
<keyword evidence="12" id="KW-1185">Reference proteome</keyword>
<sequence>MDYSILFLISIVIVAFAGFAGNIIVIIVYIFDRNLHSFTNYFFVNLSIVDILIVIVCLPVGIFDVVMEGVWIFGKFYCHFEVFVEGVLLSVSSLTLISISIERFLAISRPLHNQKRAKQRRKVFDAKNLKSSWAIFLIYLIAPFLIELDRSLMRYFENRIQKFETTRDDLLNIQMIQDLFLSSFASFLSSSGGHKAYIKICPMIKSILYLFEQEPISGHKDDFNTWNNNSGIFDLSLMSRIFLIAAMLGSFLKAFNSIQSTRVNLYFLGIK</sequence>
<dbReference type="PANTHER" id="PTHR45695:SF9">
    <property type="entry name" value="LEUCOKININ RECEPTOR"/>
    <property type="match status" value="1"/>
</dbReference>
<feature type="transmembrane region" description="Helical" evidence="9">
    <location>
        <begin position="6"/>
        <end position="31"/>
    </location>
</feature>
<evidence type="ECO:0000256" key="3">
    <source>
        <dbReference type="ARBA" id="ARBA00022989"/>
    </source>
</evidence>
<dbReference type="InterPro" id="IPR000276">
    <property type="entry name" value="GPCR_Rhodpsn"/>
</dbReference>
<feature type="transmembrane region" description="Helical" evidence="9">
    <location>
        <begin position="128"/>
        <end position="146"/>
    </location>
</feature>
<name>A0A3M7PF51_BRAPC</name>
<dbReference type="CDD" id="cd00637">
    <property type="entry name" value="7tm_classA_rhodopsin-like"/>
    <property type="match status" value="1"/>
</dbReference>
<comment type="caution">
    <text evidence="11">The sequence shown here is derived from an EMBL/GenBank/DDBJ whole genome shotgun (WGS) entry which is preliminary data.</text>
</comment>
<protein>
    <submittedName>
        <fullName evidence="11">Orexin receptor type 2</fullName>
    </submittedName>
</protein>
<proteinExistence type="inferred from homology"/>
<dbReference type="SUPFAM" id="SSF81321">
    <property type="entry name" value="Family A G protein-coupled receptor-like"/>
    <property type="match status" value="1"/>
</dbReference>
<keyword evidence="7 8" id="KW-0807">Transducer</keyword>
<keyword evidence="2 8" id="KW-0812">Transmembrane</keyword>
<dbReference type="Pfam" id="PF00001">
    <property type="entry name" value="7tm_1"/>
    <property type="match status" value="1"/>
</dbReference>
<gene>
    <name evidence="11" type="ORF">BpHYR1_034443</name>
</gene>
<evidence type="ECO:0000256" key="8">
    <source>
        <dbReference type="RuleBase" id="RU000688"/>
    </source>
</evidence>
<dbReference type="OrthoDB" id="10036964at2759"/>
<evidence type="ECO:0000313" key="11">
    <source>
        <dbReference type="EMBL" id="RMZ97735.1"/>
    </source>
</evidence>
<dbReference type="Gene3D" id="1.20.1070.10">
    <property type="entry name" value="Rhodopsin 7-helix transmembrane proteins"/>
    <property type="match status" value="1"/>
</dbReference>
<dbReference type="PANTHER" id="PTHR45695">
    <property type="entry name" value="LEUCOKININ RECEPTOR-RELATED"/>
    <property type="match status" value="1"/>
</dbReference>
<evidence type="ECO:0000256" key="6">
    <source>
        <dbReference type="ARBA" id="ARBA00023170"/>
    </source>
</evidence>
<dbReference type="GO" id="GO:0005886">
    <property type="term" value="C:plasma membrane"/>
    <property type="evidence" value="ECO:0007669"/>
    <property type="project" value="TreeGrafter"/>
</dbReference>
<accession>A0A3M7PF51</accession>
<reference evidence="11 12" key="1">
    <citation type="journal article" date="2018" name="Sci. Rep.">
        <title>Genomic signatures of local adaptation to the degree of environmental predictability in rotifers.</title>
        <authorList>
            <person name="Franch-Gras L."/>
            <person name="Hahn C."/>
            <person name="Garcia-Roger E.M."/>
            <person name="Carmona M.J."/>
            <person name="Serra M."/>
            <person name="Gomez A."/>
        </authorList>
    </citation>
    <scope>NUCLEOTIDE SEQUENCE [LARGE SCALE GENOMIC DNA]</scope>
    <source>
        <strain evidence="11">HYR1</strain>
    </source>
</reference>
<dbReference type="STRING" id="10195.A0A3M7PF51"/>
<evidence type="ECO:0000256" key="7">
    <source>
        <dbReference type="ARBA" id="ARBA00023224"/>
    </source>
</evidence>
<keyword evidence="4 8" id="KW-0297">G-protein coupled receptor</keyword>
<evidence type="ECO:0000256" key="5">
    <source>
        <dbReference type="ARBA" id="ARBA00023136"/>
    </source>
</evidence>
<evidence type="ECO:0000313" key="12">
    <source>
        <dbReference type="Proteomes" id="UP000276133"/>
    </source>
</evidence>
<evidence type="ECO:0000256" key="1">
    <source>
        <dbReference type="ARBA" id="ARBA00004141"/>
    </source>
</evidence>
<keyword evidence="3 9" id="KW-1133">Transmembrane helix</keyword>
<dbReference type="PRINTS" id="PR00237">
    <property type="entry name" value="GPCRRHODOPSN"/>
</dbReference>
<dbReference type="InterPro" id="IPR017452">
    <property type="entry name" value="GPCR_Rhodpsn_7TM"/>
</dbReference>
<evidence type="ECO:0000256" key="9">
    <source>
        <dbReference type="SAM" id="Phobius"/>
    </source>
</evidence>
<keyword evidence="6 8" id="KW-0675">Receptor</keyword>
<dbReference type="EMBL" id="REGN01011226">
    <property type="protein sequence ID" value="RMZ97735.1"/>
    <property type="molecule type" value="Genomic_DNA"/>
</dbReference>
<evidence type="ECO:0000256" key="2">
    <source>
        <dbReference type="ARBA" id="ARBA00022692"/>
    </source>
</evidence>
<comment type="similarity">
    <text evidence="8">Belongs to the G-protein coupled receptor 1 family.</text>
</comment>